<protein>
    <submittedName>
        <fullName evidence="2">Uncharacterized protein</fullName>
    </submittedName>
</protein>
<dbReference type="STRING" id="71717.A0A4Y7T1S3"/>
<organism evidence="2 3">
    <name type="scientific">Coprinellus micaceus</name>
    <name type="common">Glistening ink-cap mushroom</name>
    <name type="synonym">Coprinus micaceus</name>
    <dbReference type="NCBI Taxonomy" id="71717"/>
    <lineage>
        <taxon>Eukaryota</taxon>
        <taxon>Fungi</taxon>
        <taxon>Dikarya</taxon>
        <taxon>Basidiomycota</taxon>
        <taxon>Agaricomycotina</taxon>
        <taxon>Agaricomycetes</taxon>
        <taxon>Agaricomycetidae</taxon>
        <taxon>Agaricales</taxon>
        <taxon>Agaricineae</taxon>
        <taxon>Psathyrellaceae</taxon>
        <taxon>Coprinellus</taxon>
    </lineage>
</organism>
<feature type="compositionally biased region" description="Polar residues" evidence="1">
    <location>
        <begin position="156"/>
        <end position="166"/>
    </location>
</feature>
<feature type="compositionally biased region" description="Low complexity" evidence="1">
    <location>
        <begin position="361"/>
        <end position="372"/>
    </location>
</feature>
<sequence>MSPRKSHSALLPNHHRRDSPPPSPPTHSRRRRSPVRYSGNRGTMQASMQSYPQDAPHQRNGRGSIVLPPGKNDLEILENLKQIIKDGQHEFYRAIPQPAALASLYLGTIPTGEPASNTMGDTRSTSVAQDDISKEHISPVESTTRPPRLKGKESWESGSFRRSSLSKAEEQEAVTNGFHKEGSEGRPTPSTAAHQPSSEFVPPSHSGADVVPPNGPMLTPPNDSRPPTRDRTDTIPASDDSSTAVATSPAKAVSSPMSQVDTQDRDRNYNSRNEPNGYSQPTSYSHDDKREDSVGGRYHRDSYAKLDDRYPSRDADNNWRPHSQQRPYKSNYDASSRPYVKTEEAPISLSDLDSRIPFPPAGSGSAPSQNPPRNGNAPAERTFIDISGSASSDTHGLPPGLLGAAQPNAQYDSDRPAYNVAASNAMKSEQDPRSSRGAVPQSSTSADQNGRSAPSHSDPARMPPPSKGNTYNRYTPRPSDRYNRPGSPGYTGNSARPPIDRTDNRGPPPRDYRPPPAPPKSISRERDYRPPPSNNYRPDYEDRKPVERIDVDNDPRFNDQRQYRGFSPPTPAEMARDRQRQMNNRVPPSPRTTTSDLAYESPSTRRYSGPPPSAGGPPHSATERDWYPPPPAQPAGSYHASQRWEDDPYYPPRDRPANWDAPADRGRYEPEAPPRRWEDRPDRDVREPYRGEYT</sequence>
<feature type="compositionally biased region" description="Basic residues" evidence="1">
    <location>
        <begin position="1"/>
        <end position="17"/>
    </location>
</feature>
<reference evidence="2 3" key="1">
    <citation type="journal article" date="2019" name="Nat. Ecol. Evol.">
        <title>Megaphylogeny resolves global patterns of mushroom evolution.</title>
        <authorList>
            <person name="Varga T."/>
            <person name="Krizsan K."/>
            <person name="Foldi C."/>
            <person name="Dima B."/>
            <person name="Sanchez-Garcia M."/>
            <person name="Sanchez-Ramirez S."/>
            <person name="Szollosi G.J."/>
            <person name="Szarkandi J.G."/>
            <person name="Papp V."/>
            <person name="Albert L."/>
            <person name="Andreopoulos W."/>
            <person name="Angelini C."/>
            <person name="Antonin V."/>
            <person name="Barry K.W."/>
            <person name="Bougher N.L."/>
            <person name="Buchanan P."/>
            <person name="Buyck B."/>
            <person name="Bense V."/>
            <person name="Catcheside P."/>
            <person name="Chovatia M."/>
            <person name="Cooper J."/>
            <person name="Damon W."/>
            <person name="Desjardin D."/>
            <person name="Finy P."/>
            <person name="Geml J."/>
            <person name="Haridas S."/>
            <person name="Hughes K."/>
            <person name="Justo A."/>
            <person name="Karasinski D."/>
            <person name="Kautmanova I."/>
            <person name="Kiss B."/>
            <person name="Kocsube S."/>
            <person name="Kotiranta H."/>
            <person name="LaButti K.M."/>
            <person name="Lechner B.E."/>
            <person name="Liimatainen K."/>
            <person name="Lipzen A."/>
            <person name="Lukacs Z."/>
            <person name="Mihaltcheva S."/>
            <person name="Morgado L.N."/>
            <person name="Niskanen T."/>
            <person name="Noordeloos M.E."/>
            <person name="Ohm R.A."/>
            <person name="Ortiz-Santana B."/>
            <person name="Ovrebo C."/>
            <person name="Racz N."/>
            <person name="Riley R."/>
            <person name="Savchenko A."/>
            <person name="Shiryaev A."/>
            <person name="Soop K."/>
            <person name="Spirin V."/>
            <person name="Szebenyi C."/>
            <person name="Tomsovsky M."/>
            <person name="Tulloss R.E."/>
            <person name="Uehling J."/>
            <person name="Grigoriev I.V."/>
            <person name="Vagvolgyi C."/>
            <person name="Papp T."/>
            <person name="Martin F.M."/>
            <person name="Miettinen O."/>
            <person name="Hibbett D.S."/>
            <person name="Nagy L.G."/>
        </authorList>
    </citation>
    <scope>NUCLEOTIDE SEQUENCE [LARGE SCALE GENOMIC DNA]</scope>
    <source>
        <strain evidence="2 3">FP101781</strain>
    </source>
</reference>
<feature type="compositionally biased region" description="Low complexity" evidence="1">
    <location>
        <begin position="236"/>
        <end position="250"/>
    </location>
</feature>
<feature type="compositionally biased region" description="Basic and acidic residues" evidence="1">
    <location>
        <begin position="642"/>
        <end position="694"/>
    </location>
</feature>
<gene>
    <name evidence="2" type="ORF">FA13DRAFT_829681</name>
</gene>
<feature type="compositionally biased region" description="Polar residues" evidence="1">
    <location>
        <begin position="114"/>
        <end position="128"/>
    </location>
</feature>
<feature type="compositionally biased region" description="Basic and acidic residues" evidence="1">
    <location>
        <begin position="538"/>
        <end position="562"/>
    </location>
</feature>
<feature type="region of interest" description="Disordered" evidence="1">
    <location>
        <begin position="113"/>
        <end position="694"/>
    </location>
</feature>
<keyword evidence="3" id="KW-1185">Reference proteome</keyword>
<evidence type="ECO:0000256" key="1">
    <source>
        <dbReference type="SAM" id="MobiDB-lite"/>
    </source>
</evidence>
<feature type="compositionally biased region" description="Polar residues" evidence="1">
    <location>
        <begin position="40"/>
        <end position="52"/>
    </location>
</feature>
<feature type="compositionally biased region" description="Polar residues" evidence="1">
    <location>
        <begin position="440"/>
        <end position="455"/>
    </location>
</feature>
<dbReference type="AlphaFoldDB" id="A0A4Y7T1S3"/>
<proteinExistence type="predicted"/>
<feature type="compositionally biased region" description="Polar residues" evidence="1">
    <location>
        <begin position="320"/>
        <end position="334"/>
    </location>
</feature>
<feature type="compositionally biased region" description="Basic and acidic residues" evidence="1">
    <location>
        <begin position="498"/>
        <end position="513"/>
    </location>
</feature>
<dbReference type="OrthoDB" id="3184410at2759"/>
<dbReference type="Proteomes" id="UP000298030">
    <property type="component" value="Unassembled WGS sequence"/>
</dbReference>
<accession>A0A4Y7T1S3</accession>
<feature type="compositionally biased region" description="Basic and acidic residues" evidence="1">
    <location>
        <begin position="285"/>
        <end position="319"/>
    </location>
</feature>
<feature type="compositionally biased region" description="Polar residues" evidence="1">
    <location>
        <begin position="270"/>
        <end position="284"/>
    </location>
</feature>
<name>A0A4Y7T1S3_COPMI</name>
<evidence type="ECO:0000313" key="3">
    <source>
        <dbReference type="Proteomes" id="UP000298030"/>
    </source>
</evidence>
<evidence type="ECO:0000313" key="2">
    <source>
        <dbReference type="EMBL" id="TEB28085.1"/>
    </source>
</evidence>
<feature type="compositionally biased region" description="Polar residues" evidence="1">
    <location>
        <begin position="581"/>
        <end position="606"/>
    </location>
</feature>
<comment type="caution">
    <text evidence="2">The sequence shown here is derived from an EMBL/GenBank/DDBJ whole genome shotgun (WGS) entry which is preliminary data.</text>
</comment>
<feature type="compositionally biased region" description="Polar residues" evidence="1">
    <location>
        <begin position="188"/>
        <end position="198"/>
    </location>
</feature>
<feature type="region of interest" description="Disordered" evidence="1">
    <location>
        <begin position="1"/>
        <end position="71"/>
    </location>
</feature>
<dbReference type="EMBL" id="QPFP01000035">
    <property type="protein sequence ID" value="TEB28085.1"/>
    <property type="molecule type" value="Genomic_DNA"/>
</dbReference>